<keyword evidence="3" id="KW-1185">Reference proteome</keyword>
<evidence type="ECO:0000256" key="1">
    <source>
        <dbReference type="SAM" id="Phobius"/>
    </source>
</evidence>
<feature type="transmembrane region" description="Helical" evidence="1">
    <location>
        <begin position="438"/>
        <end position="468"/>
    </location>
</feature>
<keyword evidence="1" id="KW-0812">Transmembrane</keyword>
<organism evidence="2 3">
    <name type="scientific">Thalassotalea profundi</name>
    <dbReference type="NCBI Taxonomy" id="2036687"/>
    <lineage>
        <taxon>Bacteria</taxon>
        <taxon>Pseudomonadati</taxon>
        <taxon>Pseudomonadota</taxon>
        <taxon>Gammaproteobacteria</taxon>
        <taxon>Alteromonadales</taxon>
        <taxon>Colwelliaceae</taxon>
        <taxon>Thalassotalea</taxon>
    </lineage>
</organism>
<reference evidence="3" key="1">
    <citation type="journal article" date="2019" name="Int. J. Syst. Evol. Microbiol.">
        <title>The Global Catalogue of Microorganisms (GCM) 10K type strain sequencing project: providing services to taxonomists for standard genome sequencing and annotation.</title>
        <authorList>
            <consortium name="The Broad Institute Genomics Platform"/>
            <consortium name="The Broad Institute Genome Sequencing Center for Infectious Disease"/>
            <person name="Wu L."/>
            <person name="Ma J."/>
        </authorList>
    </citation>
    <scope>NUCLEOTIDE SEQUENCE [LARGE SCALE GENOMIC DNA]</scope>
    <source>
        <strain evidence="3">CGMCC 1.15922</strain>
    </source>
</reference>
<name>A0ABQ3IIM1_9GAMM</name>
<comment type="caution">
    <text evidence="2">The sequence shown here is derived from an EMBL/GenBank/DDBJ whole genome shotgun (WGS) entry which is preliminary data.</text>
</comment>
<dbReference type="PANTHER" id="PTHR34219">
    <property type="entry name" value="IRON-REGULATED INNER MEMBRANE PROTEIN-RELATED"/>
    <property type="match status" value="1"/>
</dbReference>
<dbReference type="Proteomes" id="UP000626370">
    <property type="component" value="Unassembled WGS sequence"/>
</dbReference>
<feature type="transmembrane region" description="Helical" evidence="1">
    <location>
        <begin position="207"/>
        <end position="225"/>
    </location>
</feature>
<dbReference type="EMBL" id="BNAH01000002">
    <property type="protein sequence ID" value="GHE81841.1"/>
    <property type="molecule type" value="Genomic_DNA"/>
</dbReference>
<dbReference type="PANTHER" id="PTHR34219:SF1">
    <property type="entry name" value="PEPSY DOMAIN-CONTAINING PROTEIN"/>
    <property type="match status" value="1"/>
</dbReference>
<keyword evidence="1" id="KW-1133">Transmembrane helix</keyword>
<evidence type="ECO:0000313" key="3">
    <source>
        <dbReference type="Proteomes" id="UP000626370"/>
    </source>
</evidence>
<accession>A0ABQ3IIM1</accession>
<feature type="transmembrane region" description="Helical" evidence="1">
    <location>
        <begin position="391"/>
        <end position="417"/>
    </location>
</feature>
<feature type="transmembrane region" description="Helical" evidence="1">
    <location>
        <begin position="22"/>
        <end position="46"/>
    </location>
</feature>
<dbReference type="Pfam" id="PF03929">
    <property type="entry name" value="PepSY_TM"/>
    <property type="match status" value="1"/>
</dbReference>
<gene>
    <name evidence="2" type="ORF">GCM10011501_07740</name>
</gene>
<dbReference type="InterPro" id="IPR005625">
    <property type="entry name" value="PepSY-ass_TM"/>
</dbReference>
<sequence>MLNNEANTPVKTYNFYSSVWRWHFYTGLFVIPFLLILSLSGLLMLITKPVENWLTQPTISIPADTTKLSSTSLLNIVRTNYPNTTVLLFVPPKSNEDYAQFSLKQASAHGHSGHNAPSTTVQINPYSGEILGELDSTASIYEKIKTLHGSLFLGSIGDNLIEIATGLSIMMILTGLYMAWPKISWRTLVPNFIFKTQEDWRRLHKSLGVLIAIPLLLFLFSGLAWTDIWGGKLVQPWSYLPGSNFKAPKVSDQNVANQYIESKIIKVQKNEHNHELMNHAAVYQVPWALEKIPLPESIKSSDNIDLEKVINIAKEQNFNQYRVHFPKDETGVWTISATTIAGDITNPSMERTLHLDQSNGETLADFKFEDYSALGMAMSAFIPFHQGDLGLWNWLLNVAIVLLVLLLIISGATQWWKRRPKNKRKIGAPSAPKSANKIVILIMLLVSVFFPLSAAALLLIISIDILFISRLKSLKAVLK</sequence>
<keyword evidence="1" id="KW-0472">Membrane</keyword>
<protein>
    <submittedName>
        <fullName evidence="2">Membrane protein</fullName>
    </submittedName>
</protein>
<evidence type="ECO:0000313" key="2">
    <source>
        <dbReference type="EMBL" id="GHE81841.1"/>
    </source>
</evidence>
<proteinExistence type="predicted"/>